<name>A0A1G6KP21_9PSEU</name>
<dbReference type="STRING" id="1271860.SAMN05216174_1011023"/>
<dbReference type="SUPFAM" id="SSF48264">
    <property type="entry name" value="Cytochrome P450"/>
    <property type="match status" value="1"/>
</dbReference>
<keyword evidence="4 7" id="KW-0560">Oxidoreductase</keyword>
<dbReference type="GO" id="GO:0016705">
    <property type="term" value="F:oxidoreductase activity, acting on paired donors, with incorporation or reduction of molecular oxygen"/>
    <property type="evidence" value="ECO:0007669"/>
    <property type="project" value="InterPro"/>
</dbReference>
<dbReference type="RefSeq" id="WP_228771354.1">
    <property type="nucleotide sequence ID" value="NZ_FMZZ01000001.1"/>
</dbReference>
<dbReference type="Gene3D" id="1.10.630.10">
    <property type="entry name" value="Cytochrome P450"/>
    <property type="match status" value="1"/>
</dbReference>
<evidence type="ECO:0000256" key="4">
    <source>
        <dbReference type="ARBA" id="ARBA00023002"/>
    </source>
</evidence>
<dbReference type="Proteomes" id="UP000199501">
    <property type="component" value="Unassembled WGS sequence"/>
</dbReference>
<dbReference type="PANTHER" id="PTHR46696:SF1">
    <property type="entry name" value="CYTOCHROME P450 YJIB-RELATED"/>
    <property type="match status" value="1"/>
</dbReference>
<sequence length="402" mass="45038">MTTSCPVWFYQVEDLPGLEFDAFLARMLREEPVARIRMPHGQGEAWLVTRYEDVKFVTSDPRFSRAALPGRPIPKMTAHNIPLDRAVSFADPPEHARVRTVVASAFSQPAVDRLRPTAERVVGELVDAMVAEGSPGRLVEQVTSPFPVTMIGTMMGVPEADWPQMIEWAGTLLSVAPDKAAAERTSRVKEEVGAYFRDMAARRLAEPRDDLMSVLAAAVDAGRLSEEELLALAVLLQFNGWHAVRNNSSMMMYTLLTHPPLWERLVADPDLAPRAVEELLRYIPHKSGLGQPRITTEDVEVGGVLIRKDEVVYVSYLTANRDEDVFGDPDRIDFDRQHIPHLAFGHGPHYCMAPMLAKMESDVLLRTLAERLPRLRLAVPFDQVPWPKGMLIRGPVELPVTW</sequence>
<evidence type="ECO:0000256" key="2">
    <source>
        <dbReference type="ARBA" id="ARBA00022617"/>
    </source>
</evidence>
<dbReference type="GO" id="GO:0004497">
    <property type="term" value="F:monooxygenase activity"/>
    <property type="evidence" value="ECO:0007669"/>
    <property type="project" value="UniProtKB-KW"/>
</dbReference>
<dbReference type="Pfam" id="PF00067">
    <property type="entry name" value="p450"/>
    <property type="match status" value="1"/>
</dbReference>
<reference evidence="9" key="1">
    <citation type="submission" date="2016-10" db="EMBL/GenBank/DDBJ databases">
        <authorList>
            <person name="Varghese N."/>
            <person name="Submissions S."/>
        </authorList>
    </citation>
    <scope>NUCLEOTIDE SEQUENCE [LARGE SCALE GENOMIC DNA]</scope>
    <source>
        <strain evidence="9">IBRC-M 10403</strain>
    </source>
</reference>
<dbReference type="AlphaFoldDB" id="A0A1G6KP21"/>
<dbReference type="InterPro" id="IPR017972">
    <property type="entry name" value="Cyt_P450_CS"/>
</dbReference>
<dbReference type="PANTHER" id="PTHR46696">
    <property type="entry name" value="P450, PUTATIVE (EUROFUNG)-RELATED"/>
    <property type="match status" value="1"/>
</dbReference>
<evidence type="ECO:0000256" key="3">
    <source>
        <dbReference type="ARBA" id="ARBA00022723"/>
    </source>
</evidence>
<comment type="similarity">
    <text evidence="1 7">Belongs to the cytochrome P450 family.</text>
</comment>
<dbReference type="GO" id="GO:0005506">
    <property type="term" value="F:iron ion binding"/>
    <property type="evidence" value="ECO:0007669"/>
    <property type="project" value="InterPro"/>
</dbReference>
<dbReference type="InterPro" id="IPR002397">
    <property type="entry name" value="Cyt_P450_B"/>
</dbReference>
<keyword evidence="3 7" id="KW-0479">Metal-binding</keyword>
<evidence type="ECO:0000313" key="8">
    <source>
        <dbReference type="EMBL" id="SDC32819.1"/>
    </source>
</evidence>
<dbReference type="PROSITE" id="PS00086">
    <property type="entry name" value="CYTOCHROME_P450"/>
    <property type="match status" value="1"/>
</dbReference>
<dbReference type="PRINTS" id="PR00359">
    <property type="entry name" value="BP450"/>
</dbReference>
<keyword evidence="6 7" id="KW-0503">Monooxygenase</keyword>
<keyword evidence="9" id="KW-1185">Reference proteome</keyword>
<keyword evidence="2 7" id="KW-0349">Heme</keyword>
<evidence type="ECO:0000313" key="9">
    <source>
        <dbReference type="Proteomes" id="UP000199501"/>
    </source>
</evidence>
<gene>
    <name evidence="8" type="ORF">SAMN05216174_1011023</name>
</gene>
<protein>
    <submittedName>
        <fullName evidence="8">Cytochrome P450</fullName>
    </submittedName>
</protein>
<evidence type="ECO:0000256" key="7">
    <source>
        <dbReference type="RuleBase" id="RU000461"/>
    </source>
</evidence>
<evidence type="ECO:0000256" key="5">
    <source>
        <dbReference type="ARBA" id="ARBA00023004"/>
    </source>
</evidence>
<keyword evidence="5 7" id="KW-0408">Iron</keyword>
<dbReference type="GO" id="GO:0020037">
    <property type="term" value="F:heme binding"/>
    <property type="evidence" value="ECO:0007669"/>
    <property type="project" value="InterPro"/>
</dbReference>
<evidence type="ECO:0000256" key="6">
    <source>
        <dbReference type="ARBA" id="ARBA00023033"/>
    </source>
</evidence>
<proteinExistence type="inferred from homology"/>
<dbReference type="InterPro" id="IPR001128">
    <property type="entry name" value="Cyt_P450"/>
</dbReference>
<dbReference type="CDD" id="cd11031">
    <property type="entry name" value="Cyp158A-like"/>
    <property type="match status" value="1"/>
</dbReference>
<organism evidence="8 9">
    <name type="scientific">Actinokineospora iranica</name>
    <dbReference type="NCBI Taxonomy" id="1271860"/>
    <lineage>
        <taxon>Bacteria</taxon>
        <taxon>Bacillati</taxon>
        <taxon>Actinomycetota</taxon>
        <taxon>Actinomycetes</taxon>
        <taxon>Pseudonocardiales</taxon>
        <taxon>Pseudonocardiaceae</taxon>
        <taxon>Actinokineospora</taxon>
    </lineage>
</organism>
<dbReference type="EMBL" id="FMZZ01000001">
    <property type="protein sequence ID" value="SDC32819.1"/>
    <property type="molecule type" value="Genomic_DNA"/>
</dbReference>
<accession>A0A1G6KP21</accession>
<evidence type="ECO:0000256" key="1">
    <source>
        <dbReference type="ARBA" id="ARBA00010617"/>
    </source>
</evidence>
<dbReference type="FunFam" id="1.10.630.10:FF:000018">
    <property type="entry name" value="Cytochrome P450 monooxygenase"/>
    <property type="match status" value="1"/>
</dbReference>
<dbReference type="InterPro" id="IPR036396">
    <property type="entry name" value="Cyt_P450_sf"/>
</dbReference>